<evidence type="ECO:0000313" key="3">
    <source>
        <dbReference type="Proteomes" id="UP001055125"/>
    </source>
</evidence>
<comment type="caution">
    <text evidence="2">The sequence shown here is derived from an EMBL/GenBank/DDBJ whole genome shotgun (WGS) entry which is preliminary data.</text>
</comment>
<accession>A0ABQ4S4B3</accession>
<feature type="transmembrane region" description="Helical" evidence="1">
    <location>
        <begin position="6"/>
        <end position="31"/>
    </location>
</feature>
<reference evidence="2" key="1">
    <citation type="journal article" date="2021" name="Front. Microbiol.">
        <title>Comprehensive Comparative Genomics and Phenotyping of Methylobacterium Species.</title>
        <authorList>
            <person name="Alessa O."/>
            <person name="Ogura Y."/>
            <person name="Fujitani Y."/>
            <person name="Takami H."/>
            <person name="Hayashi T."/>
            <person name="Sahin N."/>
            <person name="Tani A."/>
        </authorList>
    </citation>
    <scope>NUCLEOTIDE SEQUENCE</scope>
    <source>
        <strain evidence="2">DSM 19015</strain>
    </source>
</reference>
<evidence type="ECO:0000256" key="1">
    <source>
        <dbReference type="SAM" id="Phobius"/>
    </source>
</evidence>
<keyword evidence="1" id="KW-0472">Membrane</keyword>
<name>A0ABQ4S4B3_9HYPH</name>
<gene>
    <name evidence="2" type="ORF">OCOJLMKI_5140</name>
</gene>
<dbReference type="EMBL" id="BPQP01000125">
    <property type="protein sequence ID" value="GJD97901.1"/>
    <property type="molecule type" value="Genomic_DNA"/>
</dbReference>
<reference evidence="2" key="2">
    <citation type="submission" date="2021-08" db="EMBL/GenBank/DDBJ databases">
        <authorList>
            <person name="Tani A."/>
            <person name="Ola A."/>
            <person name="Ogura Y."/>
            <person name="Katsura K."/>
            <person name="Hayashi T."/>
        </authorList>
    </citation>
    <scope>NUCLEOTIDE SEQUENCE</scope>
    <source>
        <strain evidence="2">DSM 19015</strain>
    </source>
</reference>
<proteinExistence type="predicted"/>
<keyword evidence="3" id="KW-1185">Reference proteome</keyword>
<organism evidence="2 3">
    <name type="scientific">Methylobacterium iners</name>
    <dbReference type="NCBI Taxonomy" id="418707"/>
    <lineage>
        <taxon>Bacteria</taxon>
        <taxon>Pseudomonadati</taxon>
        <taxon>Pseudomonadota</taxon>
        <taxon>Alphaproteobacteria</taxon>
        <taxon>Hyphomicrobiales</taxon>
        <taxon>Methylobacteriaceae</taxon>
        <taxon>Methylobacterium</taxon>
    </lineage>
</organism>
<sequence>MSGPWTEWIAAGAGTHVILLVASLVIGLIAVTR</sequence>
<protein>
    <submittedName>
        <fullName evidence="2">Uncharacterized protein</fullName>
    </submittedName>
</protein>
<keyword evidence="1" id="KW-1133">Transmembrane helix</keyword>
<keyword evidence="1" id="KW-0812">Transmembrane</keyword>
<evidence type="ECO:0000313" key="2">
    <source>
        <dbReference type="EMBL" id="GJD97901.1"/>
    </source>
</evidence>
<dbReference type="Proteomes" id="UP001055125">
    <property type="component" value="Unassembled WGS sequence"/>
</dbReference>